<proteinExistence type="predicted"/>
<evidence type="ECO:0000313" key="1">
    <source>
        <dbReference type="EMBL" id="QIS43826.1"/>
    </source>
</evidence>
<keyword evidence="2" id="KW-1185">Reference proteome</keyword>
<name>A0A0M4GX42_9MICO</name>
<dbReference type="RefSeq" id="WP_053773449.1">
    <property type="nucleotide sequence ID" value="NZ_CP012573.1"/>
</dbReference>
<protein>
    <submittedName>
        <fullName evidence="1">Uncharacterized protein</fullName>
    </submittedName>
</protein>
<dbReference type="AlphaFoldDB" id="A0A0M4GX42"/>
<gene>
    <name evidence="1" type="ORF">GW570_01280</name>
</gene>
<accession>A0A0M4GX42</accession>
<dbReference type="EMBL" id="CP048049">
    <property type="protein sequence ID" value="QIS43826.1"/>
    <property type="molecule type" value="Genomic_DNA"/>
</dbReference>
<dbReference type="KEGG" id="ccap:AES38_01275"/>
<reference evidence="1 2" key="1">
    <citation type="journal article" date="2020" name="Mol. Plant Pathol.">
        <title>Plasmid composition and the chpG gene determine the virulence level of Clavibacter capsici natural isolates in pepper.</title>
        <authorList>
            <person name="Hwang I.S."/>
            <person name="Lee H.M."/>
            <person name="Oh E.J."/>
            <person name="Lee S."/>
            <person name="Heu S."/>
            <person name="Oh C.S."/>
        </authorList>
    </citation>
    <scope>NUCLEOTIDE SEQUENCE [LARGE SCALE GENOMIC DNA]</scope>
    <source>
        <strain evidence="1 2">1101</strain>
    </source>
</reference>
<sequence>MTSTNRALNRLLVIVVGLVLLVAGAAVALGAALPDVRSTVSGAASDARGPVDDALSGDQPWILWVVAAAALVLILVLAWFALRQGHGRTGTLLRRAPGDGAGSPTGGSLVIDAKVAEQMLEEALGHDSSIVSIDVSAFEVKRSTVLRITAVARRGVSPMQVRRTVDEAVARWDAVLGTEVPVVIQITGGLRSSMSSGTRLA</sequence>
<dbReference type="Proteomes" id="UP000503164">
    <property type="component" value="Chromosome"/>
</dbReference>
<organism evidence="1 2">
    <name type="scientific">Clavibacter capsici</name>
    <dbReference type="NCBI Taxonomy" id="1874630"/>
    <lineage>
        <taxon>Bacteria</taxon>
        <taxon>Bacillati</taxon>
        <taxon>Actinomycetota</taxon>
        <taxon>Actinomycetes</taxon>
        <taxon>Micrococcales</taxon>
        <taxon>Microbacteriaceae</taxon>
        <taxon>Clavibacter</taxon>
    </lineage>
</organism>
<evidence type="ECO:0000313" key="2">
    <source>
        <dbReference type="Proteomes" id="UP000503164"/>
    </source>
</evidence>